<feature type="non-terminal residue" evidence="1">
    <location>
        <position position="1"/>
    </location>
</feature>
<protein>
    <submittedName>
        <fullName evidence="1">Uncharacterized protein</fullName>
    </submittedName>
</protein>
<reference evidence="1" key="1">
    <citation type="submission" date="2018-05" db="EMBL/GenBank/DDBJ databases">
        <authorList>
            <person name="Lanie J.A."/>
            <person name="Ng W.-L."/>
            <person name="Kazmierczak K.M."/>
            <person name="Andrzejewski T.M."/>
            <person name="Davidsen T.M."/>
            <person name="Wayne K.J."/>
            <person name="Tettelin H."/>
            <person name="Glass J.I."/>
            <person name="Rusch D."/>
            <person name="Podicherti R."/>
            <person name="Tsui H.-C.T."/>
            <person name="Winkler M.E."/>
        </authorList>
    </citation>
    <scope>NUCLEOTIDE SEQUENCE</scope>
</reference>
<organism evidence="1">
    <name type="scientific">marine metagenome</name>
    <dbReference type="NCBI Taxonomy" id="408172"/>
    <lineage>
        <taxon>unclassified sequences</taxon>
        <taxon>metagenomes</taxon>
        <taxon>ecological metagenomes</taxon>
    </lineage>
</organism>
<sequence>VRKNLGALGDELDRILTLIVRKAKTSIDCDLEQLNGVLFKGYNGFGTSYTIWHKPE</sequence>
<dbReference type="EMBL" id="UINC01043103">
    <property type="protein sequence ID" value="SVB46665.1"/>
    <property type="molecule type" value="Genomic_DNA"/>
</dbReference>
<proteinExistence type="predicted"/>
<evidence type="ECO:0000313" key="1">
    <source>
        <dbReference type="EMBL" id="SVB46665.1"/>
    </source>
</evidence>
<accession>A0A382E881</accession>
<dbReference type="AlphaFoldDB" id="A0A382E881"/>
<gene>
    <name evidence="1" type="ORF">METZ01_LOCUS199519</name>
</gene>
<name>A0A382E881_9ZZZZ</name>